<feature type="coiled-coil region" evidence="14">
    <location>
        <begin position="1049"/>
        <end position="1090"/>
    </location>
</feature>
<name>A0A0D2WNZ4_CAPO3</name>
<proteinExistence type="inferred from homology"/>
<keyword evidence="18" id="KW-1185">Reference proteome</keyword>
<dbReference type="GO" id="GO:0000794">
    <property type="term" value="C:condensed nuclear chromosome"/>
    <property type="evidence" value="ECO:0007669"/>
    <property type="project" value="TreeGrafter"/>
</dbReference>
<evidence type="ECO:0000313" key="17">
    <source>
        <dbReference type="EMBL" id="KJE92253.1"/>
    </source>
</evidence>
<dbReference type="InterPro" id="IPR027417">
    <property type="entry name" value="P-loop_NTPase"/>
</dbReference>
<evidence type="ECO:0000256" key="10">
    <source>
        <dbReference type="ARBA" id="ARBA00023054"/>
    </source>
</evidence>
<evidence type="ECO:0000256" key="13">
    <source>
        <dbReference type="ARBA" id="ARBA00049360"/>
    </source>
</evidence>
<dbReference type="FunCoup" id="A0A0D2WNZ4">
    <property type="interactions" value="525"/>
</dbReference>
<evidence type="ECO:0000256" key="9">
    <source>
        <dbReference type="ARBA" id="ARBA00022833"/>
    </source>
</evidence>
<gene>
    <name evidence="17" type="ORF">CAOG_003258</name>
</gene>
<evidence type="ECO:0000256" key="14">
    <source>
        <dbReference type="SAM" id="Coils"/>
    </source>
</evidence>
<dbReference type="STRING" id="595528.A0A0D2WNZ4"/>
<comment type="cofactor">
    <cofactor evidence="1">
        <name>Zn(2+)</name>
        <dbReference type="ChEBI" id="CHEBI:29105"/>
    </cofactor>
</comment>
<dbReference type="FunFam" id="3.40.50.300:FF:001195">
    <property type="entry name" value="DNA repair protein rad50"/>
    <property type="match status" value="1"/>
</dbReference>
<organism evidence="17 18">
    <name type="scientific">Capsaspora owczarzaki (strain ATCC 30864)</name>
    <dbReference type="NCBI Taxonomy" id="595528"/>
    <lineage>
        <taxon>Eukaryota</taxon>
        <taxon>Filasterea</taxon>
        <taxon>Capsaspora</taxon>
    </lineage>
</organism>
<feature type="coiled-coil region" evidence="14">
    <location>
        <begin position="480"/>
        <end position="566"/>
    </location>
</feature>
<keyword evidence="10 14" id="KW-0175">Coiled coil</keyword>
<dbReference type="GO" id="GO:0003691">
    <property type="term" value="F:double-stranded telomeric DNA binding"/>
    <property type="evidence" value="ECO:0007669"/>
    <property type="project" value="TreeGrafter"/>
</dbReference>
<sequence length="1377" mass="154254">MSTIERLSIQGIRSFSSNDACDIRFQTPLTVIVGHNGAGKTTIIECLRYVTTGELPPNSKSGVSFVLDPKLAKEREVKAQVKLRFTNVSGKSMVCSRRLQVTQTAKKASCKTIESTLLTIDPVTGEKQSISSKCADMDRLIPIELGVSKAVLENVIFCHQEESSWPLSEPKKLKEKFDDIFAATRYIKALENIKKFRDEQVKDVREKVIELEHLEKCRDAAQEKRRLQQSVRAQMQAADEAITGIDAKLEPINKLIAGLDTQMAKFNALQQDRAAAESAKDQLVKNLAEIKGGMTNELTETDAELAQMEKRFDEQFRQAAAQRREAEQQQKQANDALEALRAEFNRLLTQGGRAESELDALSNRVKERDALIQTLANKYRIDGYRTPEELAAKPRDAVGQEFRRQLERVLSARRATIEADRARLEGEVAKLGSDVDARRNDLSIVSARFKSKDEEVRDKKNRAARALDEAKSLCGGQSSAAKLEQDLAKEQAYASELEVKVAQLKQEADNPQPKAELRQTEASVATSQQRLQQLDKELESINSELGARAQLDLKRQQRDLKQNERETMLRTREQDFATLIPGFSAAAAAANTRDDNLSSALAQLLERKTKLLKEEQTRLRDAENEHARAKAQLEVLHSEKKRATAQRDAAQAELNKVLAQPEMQPAPQPGDEDAAAEPSSAAAPVVQSTGNPDLDQRLTVFDRQKSKTVSVLATLDAAELMYSSFIKKAEQSHACPLCERAFGHGGHAAAASSSSSSRSSLDEFDKFMQTYKNKLSVIPGRKANLATQLNELQALLQRLDTLRPLSTQLTELVEKTLPRLESSIEDAAAVCEVLGANVDDLAASVAEQKESVDLANQLRADAAALARLSSDVRALDNEIAAQERTLQSTGGSGRSRDQVSEERKSLAAELEMLRRSVSQLTRDIRAKEDAVNAERNRLFEVTKTLASRVSQLEEAKRRFSVHEELVAAARVLGEELETIQLQHKPAEERLRTALDARETSENALKSANVRWRDETATLTRDSDAFKTLEAASMMLAGKEAEVARLAASKAHASRSMADKEQQVTTLQEKVASIRRQVDREQSVRRNLQDNISFRRKKIEVQQCDEEMANIDDELKQMNVGILATEKQVPRDTQRQLQSERAKLEGQRATWAEQDKGITRELQTPLYNNVDDRFRKQLITVKTTKMANHDLEQYHKALDKAVMKYHAMKMQEINEIIRELWANTYKGADIDAIEIRSDVDEEETQASGRKSYNYRVVMVKGEMEMDIRGRCSAGQKVLACLIIRMALSETFCLNCGILALDEPTTNLDKDNIDSLAHALAKLVESRRAQHNFQLLVITHDEDFVAQLGRSETIQTYFRVEKDFNQTSRIIPQQFSLDS</sequence>
<evidence type="ECO:0000256" key="8">
    <source>
        <dbReference type="ARBA" id="ARBA00022801"/>
    </source>
</evidence>
<dbReference type="SUPFAM" id="SSF52540">
    <property type="entry name" value="P-loop containing nucleoside triphosphate hydrolases"/>
    <property type="match status" value="2"/>
</dbReference>
<feature type="domain" description="Rad50/SbcC-type AAA" evidence="16">
    <location>
        <begin position="6"/>
        <end position="223"/>
    </location>
</feature>
<evidence type="ECO:0000256" key="3">
    <source>
        <dbReference type="ARBA" id="ARBA00004286"/>
    </source>
</evidence>
<evidence type="ECO:0000256" key="6">
    <source>
        <dbReference type="ARBA" id="ARBA00022723"/>
    </source>
</evidence>
<protein>
    <submittedName>
        <fullName evidence="17">Zinc ion binding protein</fullName>
    </submittedName>
</protein>
<keyword evidence="9" id="KW-0862">Zinc</keyword>
<accession>A0A0D2WNZ4</accession>
<evidence type="ECO:0000256" key="15">
    <source>
        <dbReference type="SAM" id="MobiDB-lite"/>
    </source>
</evidence>
<feature type="compositionally biased region" description="Low complexity" evidence="15">
    <location>
        <begin position="676"/>
        <end position="686"/>
    </location>
</feature>
<dbReference type="Proteomes" id="UP000008743">
    <property type="component" value="Unassembled WGS sequence"/>
</dbReference>
<dbReference type="GO" id="GO:0000722">
    <property type="term" value="P:telomere maintenance via recombination"/>
    <property type="evidence" value="ECO:0007669"/>
    <property type="project" value="TreeGrafter"/>
</dbReference>
<keyword evidence="5" id="KW-0158">Chromosome</keyword>
<keyword evidence="8" id="KW-0378">Hydrolase</keyword>
<evidence type="ECO:0000256" key="11">
    <source>
        <dbReference type="ARBA" id="ARBA00023204"/>
    </source>
</evidence>
<feature type="compositionally biased region" description="Basic and acidic residues" evidence="15">
    <location>
        <begin position="894"/>
        <end position="903"/>
    </location>
</feature>
<dbReference type="EMBL" id="KE346363">
    <property type="protein sequence ID" value="KJE92253.1"/>
    <property type="molecule type" value="Genomic_DNA"/>
</dbReference>
<dbReference type="GO" id="GO:0007004">
    <property type="term" value="P:telomere maintenance via telomerase"/>
    <property type="evidence" value="ECO:0007669"/>
    <property type="project" value="TreeGrafter"/>
</dbReference>
<dbReference type="GO" id="GO:0030870">
    <property type="term" value="C:Mre11 complex"/>
    <property type="evidence" value="ECO:0007669"/>
    <property type="project" value="UniProtKB-ARBA"/>
</dbReference>
<feature type="coiled-coil region" evidence="14">
    <location>
        <begin position="266"/>
        <end position="350"/>
    </location>
</feature>
<dbReference type="FunFam" id="3.40.50.300:FF:000947">
    <property type="entry name" value="DNA repair protein RAD50"/>
    <property type="match status" value="1"/>
</dbReference>
<reference evidence="18" key="1">
    <citation type="submission" date="2011-02" db="EMBL/GenBank/DDBJ databases">
        <title>The Genome Sequence of Capsaspora owczarzaki ATCC 30864.</title>
        <authorList>
            <person name="Russ C."/>
            <person name="Cuomo C."/>
            <person name="Burger G."/>
            <person name="Gray M.W."/>
            <person name="Holland P.W.H."/>
            <person name="King N."/>
            <person name="Lang F.B.F."/>
            <person name="Roger A.J."/>
            <person name="Ruiz-Trillo I."/>
            <person name="Young S.K."/>
            <person name="Zeng Q."/>
            <person name="Gargeya S."/>
            <person name="Alvarado L."/>
            <person name="Berlin A."/>
            <person name="Chapman S.B."/>
            <person name="Chen Z."/>
            <person name="Freedman E."/>
            <person name="Gellesch M."/>
            <person name="Goldberg J."/>
            <person name="Griggs A."/>
            <person name="Gujja S."/>
            <person name="Heilman E."/>
            <person name="Heiman D."/>
            <person name="Howarth C."/>
            <person name="Mehta T."/>
            <person name="Neiman D."/>
            <person name="Pearson M."/>
            <person name="Roberts A."/>
            <person name="Saif S."/>
            <person name="Shea T."/>
            <person name="Shenoy N."/>
            <person name="Sisk P."/>
            <person name="Stolte C."/>
            <person name="Sykes S."/>
            <person name="White J."/>
            <person name="Yandava C."/>
            <person name="Haas B."/>
            <person name="Nusbaum C."/>
            <person name="Birren B."/>
        </authorList>
    </citation>
    <scope>NUCLEOTIDE SEQUENCE</scope>
    <source>
        <strain evidence="18">ATCC 30864</strain>
    </source>
</reference>
<dbReference type="Pfam" id="PF13476">
    <property type="entry name" value="AAA_23"/>
    <property type="match status" value="1"/>
</dbReference>
<dbReference type="OrthoDB" id="18797at2759"/>
<dbReference type="eggNOG" id="KOG0962">
    <property type="taxonomic scope" value="Eukaryota"/>
</dbReference>
<dbReference type="PANTHER" id="PTHR18867">
    <property type="entry name" value="RAD50"/>
    <property type="match status" value="1"/>
</dbReference>
<evidence type="ECO:0000256" key="5">
    <source>
        <dbReference type="ARBA" id="ARBA00022454"/>
    </source>
</evidence>
<evidence type="ECO:0000259" key="16">
    <source>
        <dbReference type="Pfam" id="PF13476"/>
    </source>
</evidence>
<feature type="coiled-coil region" evidence="14">
    <location>
        <begin position="602"/>
        <end position="660"/>
    </location>
</feature>
<keyword evidence="6" id="KW-0479">Metal-binding</keyword>
<evidence type="ECO:0000256" key="2">
    <source>
        <dbReference type="ARBA" id="ARBA00004123"/>
    </source>
</evidence>
<comment type="catalytic activity">
    <reaction evidence="13">
        <text>ATP + H2O = ADP + phosphate + H(+)</text>
        <dbReference type="Rhea" id="RHEA:13065"/>
        <dbReference type="ChEBI" id="CHEBI:15377"/>
        <dbReference type="ChEBI" id="CHEBI:15378"/>
        <dbReference type="ChEBI" id="CHEBI:30616"/>
        <dbReference type="ChEBI" id="CHEBI:43474"/>
        <dbReference type="ChEBI" id="CHEBI:456216"/>
    </reaction>
</comment>
<feature type="region of interest" description="Disordered" evidence="15">
    <location>
        <begin position="883"/>
        <end position="903"/>
    </location>
</feature>
<keyword evidence="11" id="KW-0234">DNA repair</keyword>
<evidence type="ECO:0000256" key="7">
    <source>
        <dbReference type="ARBA" id="ARBA00022763"/>
    </source>
</evidence>
<dbReference type="InterPro" id="IPR038729">
    <property type="entry name" value="Rad50/SbcC_AAA"/>
</dbReference>
<comment type="similarity">
    <text evidence="4">Belongs to the SMC family. RAD50 subfamily.</text>
</comment>
<dbReference type="GO" id="GO:0016887">
    <property type="term" value="F:ATP hydrolysis activity"/>
    <property type="evidence" value="ECO:0007669"/>
    <property type="project" value="InterPro"/>
</dbReference>
<dbReference type="GO" id="GO:0046872">
    <property type="term" value="F:metal ion binding"/>
    <property type="evidence" value="ECO:0007669"/>
    <property type="project" value="UniProtKB-KW"/>
</dbReference>
<evidence type="ECO:0000256" key="12">
    <source>
        <dbReference type="ARBA" id="ARBA00023242"/>
    </source>
</evidence>
<dbReference type="Gene3D" id="3.40.50.300">
    <property type="entry name" value="P-loop containing nucleotide triphosphate hydrolases"/>
    <property type="match status" value="2"/>
</dbReference>
<dbReference type="PhylomeDB" id="A0A0D2WNZ4"/>
<dbReference type="InParanoid" id="A0A0D2WNZ4"/>
<keyword evidence="12" id="KW-0539">Nucleus</keyword>
<dbReference type="GO" id="GO:0043047">
    <property type="term" value="F:single-stranded telomeric DNA binding"/>
    <property type="evidence" value="ECO:0007669"/>
    <property type="project" value="TreeGrafter"/>
</dbReference>
<evidence type="ECO:0000313" key="18">
    <source>
        <dbReference type="Proteomes" id="UP000008743"/>
    </source>
</evidence>
<feature type="region of interest" description="Disordered" evidence="15">
    <location>
        <begin position="662"/>
        <end position="694"/>
    </location>
</feature>
<dbReference type="GO" id="GO:0051880">
    <property type="term" value="F:G-quadruplex DNA binding"/>
    <property type="evidence" value="ECO:0007669"/>
    <property type="project" value="TreeGrafter"/>
</dbReference>
<dbReference type="PANTHER" id="PTHR18867:SF12">
    <property type="entry name" value="DNA REPAIR PROTEIN RAD50"/>
    <property type="match status" value="1"/>
</dbReference>
<dbReference type="GO" id="GO:0070192">
    <property type="term" value="P:chromosome organization involved in meiotic cell cycle"/>
    <property type="evidence" value="ECO:0007669"/>
    <property type="project" value="TreeGrafter"/>
</dbReference>
<evidence type="ECO:0000256" key="4">
    <source>
        <dbReference type="ARBA" id="ARBA00009439"/>
    </source>
</evidence>
<comment type="subcellular location">
    <subcellularLocation>
        <location evidence="3">Chromosome</location>
    </subcellularLocation>
    <subcellularLocation>
        <location evidence="2">Nucleus</location>
    </subcellularLocation>
</comment>
<evidence type="ECO:0000256" key="1">
    <source>
        <dbReference type="ARBA" id="ARBA00001947"/>
    </source>
</evidence>
<dbReference type="GO" id="GO:0006302">
    <property type="term" value="P:double-strand break repair"/>
    <property type="evidence" value="ECO:0007669"/>
    <property type="project" value="InterPro"/>
</dbReference>
<keyword evidence="7" id="KW-0227">DNA damage</keyword>